<dbReference type="SUPFAM" id="SSF52047">
    <property type="entry name" value="RNI-like"/>
    <property type="match status" value="1"/>
</dbReference>
<dbReference type="Proteomes" id="UP000663823">
    <property type="component" value="Unassembled WGS sequence"/>
</dbReference>
<name>A0A815JUL3_9BILA</name>
<organism evidence="1 4">
    <name type="scientific">Rotaria sordida</name>
    <dbReference type="NCBI Taxonomy" id="392033"/>
    <lineage>
        <taxon>Eukaryota</taxon>
        <taxon>Metazoa</taxon>
        <taxon>Spiralia</taxon>
        <taxon>Gnathifera</taxon>
        <taxon>Rotifera</taxon>
        <taxon>Eurotatoria</taxon>
        <taxon>Bdelloidea</taxon>
        <taxon>Philodinida</taxon>
        <taxon>Philodinidae</taxon>
        <taxon>Rotaria</taxon>
    </lineage>
</organism>
<evidence type="ECO:0000313" key="4">
    <source>
        <dbReference type="Proteomes" id="UP000663882"/>
    </source>
</evidence>
<dbReference type="EMBL" id="CAJOBE010011911">
    <property type="protein sequence ID" value="CAF4140509.1"/>
    <property type="molecule type" value="Genomic_DNA"/>
</dbReference>
<dbReference type="Proteomes" id="UP000663882">
    <property type="component" value="Unassembled WGS sequence"/>
</dbReference>
<evidence type="ECO:0000313" key="3">
    <source>
        <dbReference type="EMBL" id="CAF4140509.1"/>
    </source>
</evidence>
<reference evidence="1" key="1">
    <citation type="submission" date="2021-02" db="EMBL/GenBank/DDBJ databases">
        <authorList>
            <person name="Nowell W R."/>
        </authorList>
    </citation>
    <scope>NUCLEOTIDE SEQUENCE</scope>
</reference>
<proteinExistence type="predicted"/>
<protein>
    <recommendedName>
        <fullName evidence="5">F-box domain-containing protein</fullName>
    </recommendedName>
</protein>
<dbReference type="Gene3D" id="3.80.10.10">
    <property type="entry name" value="Ribonuclease Inhibitor"/>
    <property type="match status" value="1"/>
</dbReference>
<accession>A0A815JUL3</accession>
<dbReference type="EMBL" id="CAJOAX010011503">
    <property type="protein sequence ID" value="CAF4094894.1"/>
    <property type="molecule type" value="Genomic_DNA"/>
</dbReference>
<gene>
    <name evidence="3" type="ORF">FNK824_LOCUS33172</name>
    <name evidence="2" type="ORF">OTI717_LOCUS33862</name>
    <name evidence="1" type="ORF">RFH988_LOCUS34030</name>
</gene>
<evidence type="ECO:0000313" key="2">
    <source>
        <dbReference type="EMBL" id="CAF4094894.1"/>
    </source>
</evidence>
<dbReference type="Proteomes" id="UP000663874">
    <property type="component" value="Unassembled WGS sequence"/>
</dbReference>
<evidence type="ECO:0008006" key="5">
    <source>
        <dbReference type="Google" id="ProtNLM"/>
    </source>
</evidence>
<dbReference type="AlphaFoldDB" id="A0A815JUL3"/>
<sequence>MSLTKFESLPNEILTDIIEKYINGIDLLRAFSFQLNQRIDSLIIQSQRLHFNFIQCHQDDFCVCMKLLPPYLDKIEELAISEQDTPGQIYTFLSFFQSFTLFKQLRKLYLHLDDRILDWKILENALYSLLETKINTLSIKATIKENRSSMENIIVCLFDLKSLRSFSFLSNFNDMKWDNLANISSNIEYLTLSGIYCELQDLQYIFKCASHLKYLDVEIGDRQMRFYSEKEKRSKTIILVMSKLRKLVLNFAENSLVTIDMLTEYLNLMPALEYLEIKAHRKLLDANRWMLMLETSLPLLNHFILRTVLSLTNNRMTVWLDQAAFEDPYWQTFIKQPSQSTISSSRLTIFNRRVTTNTSDTSTKKKSIFSYLNFFKK</sequence>
<dbReference type="EMBL" id="CAJNOO010004530">
    <property type="protein sequence ID" value="CAF1384595.1"/>
    <property type="molecule type" value="Genomic_DNA"/>
</dbReference>
<evidence type="ECO:0000313" key="1">
    <source>
        <dbReference type="EMBL" id="CAF1384595.1"/>
    </source>
</evidence>
<comment type="caution">
    <text evidence="1">The sequence shown here is derived from an EMBL/GenBank/DDBJ whole genome shotgun (WGS) entry which is preliminary data.</text>
</comment>
<dbReference type="InterPro" id="IPR032675">
    <property type="entry name" value="LRR_dom_sf"/>
</dbReference>